<evidence type="ECO:0000256" key="1">
    <source>
        <dbReference type="ARBA" id="ARBA00004370"/>
    </source>
</evidence>
<protein>
    <submittedName>
        <fullName evidence="10">Cell division protein FtsQ</fullName>
    </submittedName>
</protein>
<evidence type="ECO:0000256" key="6">
    <source>
        <dbReference type="ARBA" id="ARBA00023136"/>
    </source>
</evidence>
<keyword evidence="6 8" id="KW-0472">Membrane</keyword>
<dbReference type="GO" id="GO:0051301">
    <property type="term" value="P:cell division"/>
    <property type="evidence" value="ECO:0007669"/>
    <property type="project" value="UniProtKB-KW"/>
</dbReference>
<dbReference type="InterPro" id="IPR013685">
    <property type="entry name" value="POTRA_FtsQ_type"/>
</dbReference>
<dbReference type="Proteomes" id="UP000783390">
    <property type="component" value="Unassembled WGS sequence"/>
</dbReference>
<evidence type="ECO:0000259" key="9">
    <source>
        <dbReference type="PROSITE" id="PS51779"/>
    </source>
</evidence>
<keyword evidence="2" id="KW-1003">Cell membrane</keyword>
<evidence type="ECO:0000256" key="3">
    <source>
        <dbReference type="ARBA" id="ARBA00022618"/>
    </source>
</evidence>
<dbReference type="PROSITE" id="PS51779">
    <property type="entry name" value="POTRA"/>
    <property type="match status" value="1"/>
</dbReference>
<keyword evidence="7" id="KW-0131">Cell cycle</keyword>
<sequence length="254" mass="29134">MGISENRYIKKARRKRLIKRIIFIIILIIIASGLFVTKSNVFLIKKINITGEDLITKDIIYKKVNEINGENIFFVKGSEIEKLLKSDPYVDKITIKRRLPSTLEINVKEKNVGYYVKNGNNYDIISSDLVLLEKSNELKTKDLIQITGLNGTNNKLGEEYVNTNGDKRLQDFLSNLYEVKKANKTNNKITMVNVSNMNKMKVYFKDVEVKVGNGENLVNKMRTALSILEDKKLNFKNGYIDLSFDGTPVIKEKN</sequence>
<proteinExistence type="predicted"/>
<dbReference type="Pfam" id="PF03799">
    <property type="entry name" value="FtsQ_DivIB_C"/>
    <property type="match status" value="1"/>
</dbReference>
<keyword evidence="11" id="KW-1185">Reference proteome</keyword>
<evidence type="ECO:0000313" key="11">
    <source>
        <dbReference type="Proteomes" id="UP000783390"/>
    </source>
</evidence>
<evidence type="ECO:0000256" key="7">
    <source>
        <dbReference type="ARBA" id="ARBA00023306"/>
    </source>
</evidence>
<reference evidence="10 11" key="1">
    <citation type="submission" date="2021-03" db="EMBL/GenBank/DDBJ databases">
        <title>Genomic Encyclopedia of Type Strains, Phase IV (KMG-IV): sequencing the most valuable type-strain genomes for metagenomic binning, comparative biology and taxonomic classification.</title>
        <authorList>
            <person name="Goeker M."/>
        </authorList>
    </citation>
    <scope>NUCLEOTIDE SEQUENCE [LARGE SCALE GENOMIC DNA]</scope>
    <source>
        <strain evidence="10 11">DSM 3984</strain>
    </source>
</reference>
<evidence type="ECO:0000256" key="2">
    <source>
        <dbReference type="ARBA" id="ARBA00022475"/>
    </source>
</evidence>
<dbReference type="RefSeq" id="WP_209796623.1">
    <property type="nucleotide sequence ID" value="NZ_JAGGJZ010000003.1"/>
</dbReference>
<gene>
    <name evidence="10" type="ORF">J2Z53_001307</name>
</gene>
<comment type="caution">
    <text evidence="10">The sequence shown here is derived from an EMBL/GenBank/DDBJ whole genome shotgun (WGS) entry which is preliminary data.</text>
</comment>
<dbReference type="InterPro" id="IPR034746">
    <property type="entry name" value="POTRA"/>
</dbReference>
<dbReference type="Gene3D" id="3.10.20.310">
    <property type="entry name" value="membrane protein fhac"/>
    <property type="match status" value="1"/>
</dbReference>
<keyword evidence="4 8" id="KW-0812">Transmembrane</keyword>
<evidence type="ECO:0000256" key="8">
    <source>
        <dbReference type="SAM" id="Phobius"/>
    </source>
</evidence>
<evidence type="ECO:0000256" key="5">
    <source>
        <dbReference type="ARBA" id="ARBA00022989"/>
    </source>
</evidence>
<feature type="domain" description="POTRA" evidence="9">
    <location>
        <begin position="42"/>
        <end position="110"/>
    </location>
</feature>
<dbReference type="PANTHER" id="PTHR37820:SF1">
    <property type="entry name" value="CELL DIVISION PROTEIN FTSQ"/>
    <property type="match status" value="1"/>
</dbReference>
<dbReference type="InterPro" id="IPR050487">
    <property type="entry name" value="FtsQ_DivIB"/>
</dbReference>
<comment type="subcellular location">
    <subcellularLocation>
        <location evidence="1">Membrane</location>
    </subcellularLocation>
</comment>
<accession>A0ABS4F0E7</accession>
<dbReference type="PANTHER" id="PTHR37820">
    <property type="entry name" value="CELL DIVISION PROTEIN DIVIB"/>
    <property type="match status" value="1"/>
</dbReference>
<dbReference type="InterPro" id="IPR005548">
    <property type="entry name" value="Cell_div_FtsQ/DivIB_C"/>
</dbReference>
<evidence type="ECO:0000313" key="10">
    <source>
        <dbReference type="EMBL" id="MBP1889724.1"/>
    </source>
</evidence>
<organism evidence="10 11">
    <name type="scientific">Clostridium moniliforme</name>
    <dbReference type="NCBI Taxonomy" id="39489"/>
    <lineage>
        <taxon>Bacteria</taxon>
        <taxon>Bacillati</taxon>
        <taxon>Bacillota</taxon>
        <taxon>Clostridia</taxon>
        <taxon>Eubacteriales</taxon>
        <taxon>Clostridiaceae</taxon>
        <taxon>Clostridium</taxon>
    </lineage>
</organism>
<dbReference type="EMBL" id="JAGGJZ010000003">
    <property type="protein sequence ID" value="MBP1889724.1"/>
    <property type="molecule type" value="Genomic_DNA"/>
</dbReference>
<evidence type="ECO:0000256" key="4">
    <source>
        <dbReference type="ARBA" id="ARBA00022692"/>
    </source>
</evidence>
<feature type="transmembrane region" description="Helical" evidence="8">
    <location>
        <begin position="21"/>
        <end position="37"/>
    </location>
</feature>
<name>A0ABS4F0E7_9CLOT</name>
<keyword evidence="3 10" id="KW-0132">Cell division</keyword>
<keyword evidence="5 8" id="KW-1133">Transmembrane helix</keyword>
<dbReference type="Pfam" id="PF08478">
    <property type="entry name" value="POTRA_1"/>
    <property type="match status" value="1"/>
</dbReference>